<feature type="region of interest" description="Disordered" evidence="1">
    <location>
        <begin position="618"/>
        <end position="684"/>
    </location>
</feature>
<reference evidence="4 5" key="1">
    <citation type="submission" date="2019-01" db="EMBL/GenBank/DDBJ databases">
        <title>Draft genome sequence of Dictyobacter sp. Uno17.</title>
        <authorList>
            <person name="Wang C.M."/>
            <person name="Zheng Y."/>
            <person name="Sakai Y."/>
            <person name="Abe K."/>
            <person name="Yokota A."/>
            <person name="Yabe S."/>
        </authorList>
    </citation>
    <scope>NUCLEOTIDE SEQUENCE [LARGE SCALE GENOMIC DNA]</scope>
    <source>
        <strain evidence="4 5">Uno17</strain>
    </source>
</reference>
<comment type="caution">
    <text evidence="4">The sequence shown here is derived from an EMBL/GenBank/DDBJ whole genome shotgun (WGS) entry which is preliminary data.</text>
</comment>
<feature type="chain" id="PRO_5023094675" description="Peptidase S1 domain-containing protein" evidence="3">
    <location>
        <begin position="44"/>
        <end position="684"/>
    </location>
</feature>
<feature type="signal peptide" evidence="3">
    <location>
        <begin position="1"/>
        <end position="43"/>
    </location>
</feature>
<evidence type="ECO:0000256" key="1">
    <source>
        <dbReference type="SAM" id="MobiDB-lite"/>
    </source>
</evidence>
<keyword evidence="2" id="KW-0472">Membrane</keyword>
<organism evidence="4 5">
    <name type="scientific">Dictyobacter arantiisoli</name>
    <dbReference type="NCBI Taxonomy" id="2014874"/>
    <lineage>
        <taxon>Bacteria</taxon>
        <taxon>Bacillati</taxon>
        <taxon>Chloroflexota</taxon>
        <taxon>Ktedonobacteria</taxon>
        <taxon>Ktedonobacterales</taxon>
        <taxon>Dictyobacteraceae</taxon>
        <taxon>Dictyobacter</taxon>
    </lineage>
</organism>
<dbReference type="Proteomes" id="UP000322530">
    <property type="component" value="Unassembled WGS sequence"/>
</dbReference>
<dbReference type="Gene3D" id="2.40.10.10">
    <property type="entry name" value="Trypsin-like serine proteases"/>
    <property type="match status" value="2"/>
</dbReference>
<sequence>MGNKTHMKSTCLSSHSRKLFIYPCILIFLTILTLSTSSQSANADAVPGGNIQNPVVRAVDVAKPAVVRIITTLTGRLTVQLTSQTSVIFPTNGGSYSLSLSGSGTFISSHGDILTADHVIQPPHDKSMDNVLQMEAAQDVADYVNNHFAPQPPYTKEDAYSSLAYGIFRSVAQYDAPKSMVYLSQDYTGKLDATKLTEVPDTDHAAVDKIERTSAVDQKDVAIIHVSMDNTPSVHLEDSSNVSQQDELTIIGYPGNGDLTSGTGADPTSFLTSSVNKIYVSSIKTTSNGAPVIQVGGNVEHGDSGGPALDQQGHIVGVVSFYNSDAQAPIGTSFLQASNSARQLLDNLSLDLKPGKFEQDWEKAITQYTATGPNHWHQAYASLNKLQQDYPDFKAVTPFVAYALDQSRHEKVPELAQPDYLTPLLPALLGLLVTFVLLGLLLWFLLKRKKVQPAYALAPQSQQPVPITPYMPVNNLYNNTFAAADVTYSNNGTGSGFATSNGENPAGYPGNTTSSNAETIMAETAGNGFYAHSAANAVSRESNTPTLTYQTGNAGVPVSEMPEDAVTQVTQTDNVVSTPAAESVHSVESEQEQVEPDPVVPETPAPMWRPTYQQVASKPADDKHQETPLFDETTVRVTPKADPYTPSQQQQHIQDEDNLPYFPVELPAKHFGTPTDKMRRVQRP</sequence>
<dbReference type="InterPro" id="IPR009003">
    <property type="entry name" value="Peptidase_S1_PA"/>
</dbReference>
<evidence type="ECO:0000256" key="2">
    <source>
        <dbReference type="SAM" id="Phobius"/>
    </source>
</evidence>
<dbReference type="PANTHER" id="PTHR22939">
    <property type="entry name" value="SERINE PROTEASE FAMILY S1C HTRA-RELATED"/>
    <property type="match status" value="1"/>
</dbReference>
<keyword evidence="5" id="KW-1185">Reference proteome</keyword>
<dbReference type="RefSeq" id="WP_172631990.1">
    <property type="nucleotide sequence ID" value="NZ_BIXY01000021.1"/>
</dbReference>
<dbReference type="Pfam" id="PF13365">
    <property type="entry name" value="Trypsin_2"/>
    <property type="match status" value="1"/>
</dbReference>
<evidence type="ECO:0008006" key="6">
    <source>
        <dbReference type="Google" id="ProtNLM"/>
    </source>
</evidence>
<gene>
    <name evidence="4" type="ORF">KDI_18950</name>
</gene>
<name>A0A5A5TA05_9CHLR</name>
<accession>A0A5A5TA05</accession>
<feature type="region of interest" description="Disordered" evidence="1">
    <location>
        <begin position="584"/>
        <end position="606"/>
    </location>
</feature>
<evidence type="ECO:0000313" key="4">
    <source>
        <dbReference type="EMBL" id="GCF08331.1"/>
    </source>
</evidence>
<keyword evidence="3" id="KW-0732">Signal</keyword>
<keyword evidence="2" id="KW-0812">Transmembrane</keyword>
<dbReference type="PANTHER" id="PTHR22939:SF129">
    <property type="entry name" value="SERINE PROTEASE HTRA2, MITOCHONDRIAL"/>
    <property type="match status" value="1"/>
</dbReference>
<protein>
    <recommendedName>
        <fullName evidence="6">Peptidase S1 domain-containing protein</fullName>
    </recommendedName>
</protein>
<keyword evidence="2" id="KW-1133">Transmembrane helix</keyword>
<dbReference type="AlphaFoldDB" id="A0A5A5TA05"/>
<dbReference type="SUPFAM" id="SSF50494">
    <property type="entry name" value="Trypsin-like serine proteases"/>
    <property type="match status" value="1"/>
</dbReference>
<proteinExistence type="predicted"/>
<feature type="transmembrane region" description="Helical" evidence="2">
    <location>
        <begin position="424"/>
        <end position="446"/>
    </location>
</feature>
<dbReference type="EMBL" id="BIXY01000021">
    <property type="protein sequence ID" value="GCF08331.1"/>
    <property type="molecule type" value="Genomic_DNA"/>
</dbReference>
<evidence type="ECO:0000256" key="3">
    <source>
        <dbReference type="SAM" id="SignalP"/>
    </source>
</evidence>
<dbReference type="InterPro" id="IPR043504">
    <property type="entry name" value="Peptidase_S1_PA_chymotrypsin"/>
</dbReference>
<evidence type="ECO:0000313" key="5">
    <source>
        <dbReference type="Proteomes" id="UP000322530"/>
    </source>
</evidence>